<evidence type="ECO:0000256" key="5">
    <source>
        <dbReference type="HAMAP-Rule" id="MF_02214"/>
    </source>
</evidence>
<dbReference type="InterPro" id="IPR036565">
    <property type="entry name" value="Mur-like_cat_sf"/>
</dbReference>
<feature type="binding site" evidence="5">
    <location>
        <position position="210"/>
    </location>
    <ligand>
        <name>Zn(2+)</name>
        <dbReference type="ChEBI" id="CHEBI:29105"/>
    </ligand>
</feature>
<dbReference type="RefSeq" id="WP_101302026.1">
    <property type="nucleotide sequence ID" value="NZ_CP025197.1"/>
</dbReference>
<dbReference type="KEGG" id="hsc:HVS_10510"/>
<comment type="subunit">
    <text evidence="5">Forms a heterodimer with GatD.</text>
</comment>
<keyword evidence="5" id="KW-0133">Cell shape</keyword>
<dbReference type="GO" id="GO:0004326">
    <property type="term" value="F:tetrahydrofolylpolyglutamate synthase activity"/>
    <property type="evidence" value="ECO:0007669"/>
    <property type="project" value="InterPro"/>
</dbReference>
<dbReference type="EMBL" id="CP025197">
    <property type="protein sequence ID" value="AUG57997.1"/>
    <property type="molecule type" value="Genomic_DNA"/>
</dbReference>
<feature type="binding site" evidence="5">
    <location>
        <position position="232"/>
    </location>
    <ligand>
        <name>Zn(2+)</name>
        <dbReference type="ChEBI" id="CHEBI:29105"/>
    </ligand>
</feature>
<dbReference type="GO" id="GO:0071555">
    <property type="term" value="P:cell wall organization"/>
    <property type="evidence" value="ECO:0007669"/>
    <property type="project" value="UniProtKB-KW"/>
</dbReference>
<keyword evidence="5" id="KW-0573">Peptidoglycan synthesis</keyword>
<dbReference type="PANTHER" id="PTHR23135:SF7">
    <property type="entry name" value="LIPID II ISOGLUTAMINYL SYNTHASE (GLUTAMINE-HYDROLYZING) SUBUNIT MURT"/>
    <property type="match status" value="1"/>
</dbReference>
<comment type="similarity">
    <text evidence="5">Belongs to the MurCDEF family. MurT subfamily.</text>
</comment>
<dbReference type="UniPathway" id="UPA00219"/>
<dbReference type="Pfam" id="PF08353">
    <property type="entry name" value="MurT_C"/>
    <property type="match status" value="1"/>
</dbReference>
<keyword evidence="5" id="KW-0862">Zinc</keyword>
<feature type="active site" evidence="5">
    <location>
        <position position="364"/>
    </location>
</feature>
<evidence type="ECO:0000256" key="2">
    <source>
        <dbReference type="ARBA" id="ARBA00022598"/>
    </source>
</evidence>
<dbReference type="GO" id="GO:0008360">
    <property type="term" value="P:regulation of cell shape"/>
    <property type="evidence" value="ECO:0007669"/>
    <property type="project" value="UniProtKB-KW"/>
</dbReference>
<keyword evidence="3 5" id="KW-0547">Nucleotide-binding</keyword>
<dbReference type="EC" id="6.3.5.13" evidence="5"/>
<evidence type="ECO:0000259" key="7">
    <source>
        <dbReference type="Pfam" id="PF08353"/>
    </source>
</evidence>
<dbReference type="GO" id="GO:0140282">
    <property type="term" value="F:carbon-nitrogen ligase activity on lipid II"/>
    <property type="evidence" value="ECO:0007669"/>
    <property type="project" value="UniProtKB-UniRule"/>
</dbReference>
<name>A0A2K9E2L6_9FIRM</name>
<keyword evidence="2 5" id="KW-0436">Ligase</keyword>
<evidence type="ECO:0000313" key="10">
    <source>
        <dbReference type="Proteomes" id="UP000233534"/>
    </source>
</evidence>
<sequence length="460" mass="51565">MNLRLTFAIAVTKLLIFSLRILNRGGTTLPGKVAQKIYPGIIKHISKYLKIIMVTGTNGKTTTTGIISKIMDKNKIDHITNKSGANLVSGIITTLIDSVNLKGKSKCKTALIEVDEAAFNVITNDIKPDILVVTNFFKDQLDRFGKLDTILNNVKSGIEKSPEAKLILNADDPLCVSLAQKHKGEIFYYGFDENAYEGIDNPLTSDVVFCIYCMGKYEYKNRIYGHLGTFTCTSCGYSRPSSHVTCLKIDELNSSYTEMEFSIGEENYKTKINLPGLYNVYNALAAISLAHILEVTPESIINSLKSFESTFGRMETIKTDGKAIKLILVKNPAGFNQVINFLLAEPKKNQIAFLVNDKPGDGIDVSWLWDVDFEEFSKIQDDISCFYASGSRAEDMALRLKYAGIYSDKIEIIKDYEELINKGLSNTEKGNSFYILPTYTALLDIRGFLKKKFKLKEFWK</sequence>
<proteinExistence type="inferred from homology"/>
<dbReference type="PROSITE" id="PS01011">
    <property type="entry name" value="FOLYLPOLYGLU_SYNT_1"/>
    <property type="match status" value="1"/>
</dbReference>
<dbReference type="Pfam" id="PF08245">
    <property type="entry name" value="Mur_ligase_M"/>
    <property type="match status" value="1"/>
</dbReference>
<dbReference type="OrthoDB" id="9803907at2"/>
<keyword evidence="10" id="KW-1185">Reference proteome</keyword>
<dbReference type="InterPro" id="IPR018109">
    <property type="entry name" value="Folylpolyglutamate_synth_CS"/>
</dbReference>
<comment type="pathway">
    <text evidence="1 5">Cell wall biogenesis; peptidoglycan biosynthesis.</text>
</comment>
<feature type="domain" description="Lipid II isoglutaminyl synthase (glutamine-hydrolyzing) subunit MurT C-terminal" evidence="7">
    <location>
        <begin position="328"/>
        <end position="442"/>
    </location>
</feature>
<dbReference type="Proteomes" id="UP000239720">
    <property type="component" value="Unassembled WGS sequence"/>
</dbReference>
<comment type="function">
    <text evidence="5">The lipid II isoglutaminyl synthase complex catalyzes the formation of alpha-D-isoglutamine in the cell wall lipid II stem peptide. The MurT subunit catalyzes the ATP-dependent amidation of D-glutamate residue of lipid II, converting it to an isoglutamine residue.</text>
</comment>
<organism evidence="8 10">
    <name type="scientific">Acetivibrio saccincola</name>
    <dbReference type="NCBI Taxonomy" id="1677857"/>
    <lineage>
        <taxon>Bacteria</taxon>
        <taxon>Bacillati</taxon>
        <taxon>Bacillota</taxon>
        <taxon>Clostridia</taxon>
        <taxon>Eubacteriales</taxon>
        <taxon>Oscillospiraceae</taxon>
        <taxon>Acetivibrio</taxon>
    </lineage>
</organism>
<dbReference type="AlphaFoldDB" id="A0A2K9E2L6"/>
<accession>A0A2K9E2L6</accession>
<reference evidence="8 10" key="1">
    <citation type="submission" date="2017-12" db="EMBL/GenBank/DDBJ databases">
        <title>Complete genome sequence of Herbivorax saccincola GGR1, a novel Cellulosome-producing hydrolytic bacterium in a thermophilic biogas plant, established by Illumina and Nanopore MinION sequencing.</title>
        <authorList>
            <person name="Pechtl A."/>
            <person name="Ruckert C."/>
            <person name="Koeck D.E."/>
            <person name="Maus I."/>
            <person name="Winkler A."/>
            <person name="Kalinowski J."/>
            <person name="Puhler A."/>
            <person name="Schwarz W.W."/>
            <person name="Zverlov V.V."/>
            <person name="Schluter A."/>
            <person name="Liebl W."/>
        </authorList>
    </citation>
    <scope>NUCLEOTIDE SEQUENCE [LARGE SCALE GENOMIC DNA]</scope>
    <source>
        <strain evidence="8">GGR1</strain>
        <strain evidence="10">SR1</strain>
    </source>
</reference>
<dbReference type="InterPro" id="IPR013564">
    <property type="entry name" value="MurT_C"/>
</dbReference>
<feature type="binding site" evidence="5">
    <location>
        <position position="213"/>
    </location>
    <ligand>
        <name>Zn(2+)</name>
        <dbReference type="ChEBI" id="CHEBI:29105"/>
    </ligand>
</feature>
<dbReference type="SUPFAM" id="SSF53623">
    <property type="entry name" value="MurD-like peptide ligases, catalytic domain"/>
    <property type="match status" value="1"/>
</dbReference>
<gene>
    <name evidence="8" type="primary">murC2</name>
    <name evidence="5" type="synonym">murT</name>
    <name evidence="9" type="ORF">B9R14_14735</name>
    <name evidence="8" type="ORF">HVS_10510</name>
</gene>
<keyword evidence="5" id="KW-0479">Metal-binding</keyword>
<protein>
    <recommendedName>
        <fullName evidence="5">Lipid II isoglutaminyl synthase (glutamine-hydrolyzing) subunit MurT</fullName>
        <ecNumber evidence="5">6.3.5.13</ecNumber>
    </recommendedName>
</protein>
<dbReference type="InterPro" id="IPR043703">
    <property type="entry name" value="Lipid_II_synth_MurT"/>
</dbReference>
<dbReference type="Proteomes" id="UP000233534">
    <property type="component" value="Chromosome"/>
</dbReference>
<keyword evidence="5" id="KW-0961">Cell wall biogenesis/degradation</keyword>
<comment type="catalytic activity">
    <reaction evidence="5">
        <text>beta-D-GlcNAc-(1-&gt;4)-Mur2Ac(oyl-L-Ala-gamma-D-Glu-L-Lys-D-Ala-D-Ala)-di-trans,octa-cis-undecaprenyl diphosphate + L-glutamine + ATP + H2O = beta-D-GlcNAc-(1-&gt;4)-Mur2Ac(oyl-L-Ala-D-isoglutaminyl-L-Lys-D-Ala-D-Ala)-di-trans,octa-cis-undecaprenyl diphosphate + L-glutamate + ADP + phosphate + H(+)</text>
        <dbReference type="Rhea" id="RHEA:57928"/>
        <dbReference type="ChEBI" id="CHEBI:15377"/>
        <dbReference type="ChEBI" id="CHEBI:15378"/>
        <dbReference type="ChEBI" id="CHEBI:29985"/>
        <dbReference type="ChEBI" id="CHEBI:30616"/>
        <dbReference type="ChEBI" id="CHEBI:43474"/>
        <dbReference type="ChEBI" id="CHEBI:58359"/>
        <dbReference type="ChEBI" id="CHEBI:60033"/>
        <dbReference type="ChEBI" id="CHEBI:62233"/>
        <dbReference type="ChEBI" id="CHEBI:456216"/>
        <dbReference type="EC" id="6.3.5.13"/>
    </reaction>
</comment>
<evidence type="ECO:0000259" key="6">
    <source>
        <dbReference type="Pfam" id="PF08245"/>
    </source>
</evidence>
<dbReference type="HAMAP" id="MF_02214">
    <property type="entry name" value="Lipid_II_synth_MurT"/>
    <property type="match status" value="1"/>
</dbReference>
<comment type="catalytic activity">
    <reaction evidence="5">
        <text>beta-D-GlcNAc-(1-&gt;4)-Mur2Ac(oyl-L-Ala-gamma-D-Glu-L-Lys-D-Ala-D-Ala)-di-trans,octa-cis-undecaprenyl diphosphate + ATP = beta-D-GlcNAc-(1-&gt;4)-Mur2Ac(oyl-L-Ala-gamma-D-O-P-Glu-L-Lys-D-Ala-D-Ala)-di-trans,octa-cis-undecaprenyl diphosphate + ADP</text>
        <dbReference type="Rhea" id="RHEA:59488"/>
        <dbReference type="ChEBI" id="CHEBI:30616"/>
        <dbReference type="ChEBI" id="CHEBI:60033"/>
        <dbReference type="ChEBI" id="CHEBI:143132"/>
        <dbReference type="ChEBI" id="CHEBI:456216"/>
    </reaction>
</comment>
<evidence type="ECO:0000313" key="8">
    <source>
        <dbReference type="EMBL" id="AUG57997.1"/>
    </source>
</evidence>
<evidence type="ECO:0000313" key="11">
    <source>
        <dbReference type="Proteomes" id="UP000239720"/>
    </source>
</evidence>
<dbReference type="GO" id="GO:0009252">
    <property type="term" value="P:peptidoglycan biosynthetic process"/>
    <property type="evidence" value="ECO:0007669"/>
    <property type="project" value="UniProtKB-UniRule"/>
</dbReference>
<evidence type="ECO:0000256" key="1">
    <source>
        <dbReference type="ARBA" id="ARBA00004752"/>
    </source>
</evidence>
<keyword evidence="4 5" id="KW-0067">ATP-binding</keyword>
<reference evidence="9 11" key="2">
    <citation type="journal article" date="2018" name="Syst. Appl. Microbiol.">
        <title>Characterization and high-quality draft genome sequence of Herbivorax saccincola A7, an anaerobic, alkaliphilic, thermophilic, cellulolytic, and xylanolytic bacterium.</title>
        <authorList>
            <person name="Aikawa S."/>
            <person name="Baramee S."/>
            <person name="Sermsathanaswadi J."/>
            <person name="Thianheng P."/>
            <person name="Tachaapaikoon C."/>
            <person name="Shikata A."/>
            <person name="Waeonukul R."/>
            <person name="Pason P."/>
            <person name="Ratanakhanokchai K."/>
            <person name="Kosugi A."/>
        </authorList>
    </citation>
    <scope>NUCLEOTIDE SEQUENCE [LARGE SCALE GENOMIC DNA]</scope>
    <source>
        <strain evidence="9 11">A7</strain>
    </source>
</reference>
<evidence type="ECO:0000256" key="3">
    <source>
        <dbReference type="ARBA" id="ARBA00022741"/>
    </source>
</evidence>
<dbReference type="GO" id="GO:0005524">
    <property type="term" value="F:ATP binding"/>
    <property type="evidence" value="ECO:0007669"/>
    <property type="project" value="UniProtKB-UniRule"/>
</dbReference>
<feature type="binding site" evidence="5">
    <location>
        <position position="235"/>
    </location>
    <ligand>
        <name>Zn(2+)</name>
        <dbReference type="ChEBI" id="CHEBI:29105"/>
    </ligand>
</feature>
<dbReference type="PANTHER" id="PTHR23135">
    <property type="entry name" value="MUR LIGASE FAMILY MEMBER"/>
    <property type="match status" value="1"/>
</dbReference>
<evidence type="ECO:0000313" key="9">
    <source>
        <dbReference type="EMBL" id="PQQ67888.1"/>
    </source>
</evidence>
<dbReference type="Gene3D" id="3.40.1190.10">
    <property type="entry name" value="Mur-like, catalytic domain"/>
    <property type="match status" value="1"/>
</dbReference>
<dbReference type="EMBL" id="NEMB01000003">
    <property type="protein sequence ID" value="PQQ67888.1"/>
    <property type="molecule type" value="Genomic_DNA"/>
</dbReference>
<dbReference type="GO" id="GO:0008270">
    <property type="term" value="F:zinc ion binding"/>
    <property type="evidence" value="ECO:0007669"/>
    <property type="project" value="UniProtKB-UniRule"/>
</dbReference>
<comment type="catalytic activity">
    <reaction evidence="5">
        <text>beta-D-GlcNAc-(1-&gt;4)-Mur2Ac(oyl-L-Ala-gamma-D-O-P-Glu-L-Lys-D-Ala-D-Ala)-di-trans,octa-cis-undecaprenyl diphosphate + NH4(+) = beta-D-GlcNAc-(1-&gt;4)-Mur2Ac(oyl-L-Ala-D-isoglutaminyl-L-Lys-D-Ala-D-Ala)-di-trans,octa-cis-undecaprenyl diphosphate + phosphate + H(+)</text>
        <dbReference type="Rhea" id="RHEA:57932"/>
        <dbReference type="ChEBI" id="CHEBI:15378"/>
        <dbReference type="ChEBI" id="CHEBI:28938"/>
        <dbReference type="ChEBI" id="CHEBI:43474"/>
        <dbReference type="ChEBI" id="CHEBI:62233"/>
        <dbReference type="ChEBI" id="CHEBI:143132"/>
    </reaction>
</comment>
<evidence type="ECO:0000256" key="4">
    <source>
        <dbReference type="ARBA" id="ARBA00022840"/>
    </source>
</evidence>
<feature type="domain" description="Mur ligase central" evidence="6">
    <location>
        <begin position="54"/>
        <end position="196"/>
    </location>
</feature>
<dbReference type="InterPro" id="IPR013221">
    <property type="entry name" value="Mur_ligase_cen"/>
</dbReference>